<dbReference type="Proteomes" id="UP000474630">
    <property type="component" value="Chromosome"/>
</dbReference>
<sequence>MKTTGIIICLFLFMGIVSLQTQAQEAPAMPQTFFVMEEFVEPVNLQEFNKVQQEAVDLWKELEFDVPIYTYRTDMSSFYWVVPIENFGGMDKMFGKVNELSAQMKEKGYDANKKFRDLSTTRETVIHWEIDLSYHPNEEMGQSVDKPYCEWTFFYLKSGHEKELAEAVKKYIEFSKSIEEDWSWDLYSVYMGYDSPCWIVMDRAENPLSMRKLEASLQEKHSEKLGELWKNMQPHLRKMETTTGWFLPKWSLNYEQ</sequence>
<dbReference type="RefSeq" id="WP_163344418.1">
    <property type="nucleotide sequence ID" value="NZ_CP048409.1"/>
</dbReference>
<dbReference type="AlphaFoldDB" id="A0A6C0R9C8"/>
<gene>
    <name evidence="2" type="ORF">G0Q07_01520</name>
</gene>
<organism evidence="2 3">
    <name type="scientific">Draconibacterium halophilum</name>
    <dbReference type="NCBI Taxonomy" id="2706887"/>
    <lineage>
        <taxon>Bacteria</taxon>
        <taxon>Pseudomonadati</taxon>
        <taxon>Bacteroidota</taxon>
        <taxon>Bacteroidia</taxon>
        <taxon>Marinilabiliales</taxon>
        <taxon>Prolixibacteraceae</taxon>
        <taxon>Draconibacterium</taxon>
    </lineage>
</organism>
<dbReference type="EMBL" id="CP048409">
    <property type="protein sequence ID" value="QIA06486.1"/>
    <property type="molecule type" value="Genomic_DNA"/>
</dbReference>
<reference evidence="2 3" key="1">
    <citation type="submission" date="2020-02" db="EMBL/GenBank/DDBJ databases">
        <title>Genome sequencing for Draconibacterium sp. strain M1.</title>
        <authorList>
            <person name="Park S.-J."/>
        </authorList>
    </citation>
    <scope>NUCLEOTIDE SEQUENCE [LARGE SCALE GENOMIC DNA]</scope>
    <source>
        <strain evidence="2 3">M1</strain>
    </source>
</reference>
<evidence type="ECO:0000313" key="2">
    <source>
        <dbReference type="EMBL" id="QIA06486.1"/>
    </source>
</evidence>
<evidence type="ECO:0000256" key="1">
    <source>
        <dbReference type="SAM" id="SignalP"/>
    </source>
</evidence>
<accession>A0A6C0R9C8</accession>
<evidence type="ECO:0000313" key="3">
    <source>
        <dbReference type="Proteomes" id="UP000474630"/>
    </source>
</evidence>
<feature type="chain" id="PRO_5025397827" description="NIPSNAP protein" evidence="1">
    <location>
        <begin position="24"/>
        <end position="256"/>
    </location>
</feature>
<evidence type="ECO:0008006" key="4">
    <source>
        <dbReference type="Google" id="ProtNLM"/>
    </source>
</evidence>
<keyword evidence="1" id="KW-0732">Signal</keyword>
<keyword evidence="3" id="KW-1185">Reference proteome</keyword>
<feature type="signal peptide" evidence="1">
    <location>
        <begin position="1"/>
        <end position="23"/>
    </location>
</feature>
<protein>
    <recommendedName>
        <fullName evidence="4">NIPSNAP protein</fullName>
    </recommendedName>
</protein>
<dbReference type="KEGG" id="drc:G0Q07_01520"/>
<proteinExistence type="predicted"/>
<name>A0A6C0R9C8_9BACT</name>